<comment type="caution">
    <text evidence="2">The sequence shown here is derived from an EMBL/GenBank/DDBJ whole genome shotgun (WGS) entry which is preliminary data.</text>
</comment>
<gene>
    <name evidence="2" type="ORF">F2Q68_00006125</name>
</gene>
<proteinExistence type="predicted"/>
<feature type="compositionally biased region" description="Low complexity" evidence="1">
    <location>
        <begin position="14"/>
        <end position="24"/>
    </location>
</feature>
<dbReference type="AlphaFoldDB" id="A0A3N6R9J1"/>
<feature type="region of interest" description="Disordered" evidence="1">
    <location>
        <begin position="1"/>
        <end position="24"/>
    </location>
</feature>
<protein>
    <submittedName>
        <fullName evidence="2">Uncharacterized protein</fullName>
    </submittedName>
</protein>
<evidence type="ECO:0000313" key="3">
    <source>
        <dbReference type="Proteomes" id="UP000712281"/>
    </source>
</evidence>
<dbReference type="Proteomes" id="UP000712281">
    <property type="component" value="Unassembled WGS sequence"/>
</dbReference>
<organism evidence="2 3">
    <name type="scientific">Brassica cretica</name>
    <name type="common">Mustard</name>
    <dbReference type="NCBI Taxonomy" id="69181"/>
    <lineage>
        <taxon>Eukaryota</taxon>
        <taxon>Viridiplantae</taxon>
        <taxon>Streptophyta</taxon>
        <taxon>Embryophyta</taxon>
        <taxon>Tracheophyta</taxon>
        <taxon>Spermatophyta</taxon>
        <taxon>Magnoliopsida</taxon>
        <taxon>eudicotyledons</taxon>
        <taxon>Gunneridae</taxon>
        <taxon>Pentapetalae</taxon>
        <taxon>rosids</taxon>
        <taxon>malvids</taxon>
        <taxon>Brassicales</taxon>
        <taxon>Brassicaceae</taxon>
        <taxon>Brassiceae</taxon>
        <taxon>Brassica</taxon>
    </lineage>
</organism>
<reference evidence="2" key="1">
    <citation type="submission" date="2019-12" db="EMBL/GenBank/DDBJ databases">
        <title>Genome sequencing and annotation of Brassica cretica.</title>
        <authorList>
            <person name="Studholme D.J."/>
            <person name="Sarris P.F."/>
        </authorList>
    </citation>
    <scope>NUCLEOTIDE SEQUENCE</scope>
    <source>
        <strain evidence="2">PFS-001/15</strain>
        <tissue evidence="2">Leaf</tissue>
    </source>
</reference>
<sequence>MKMATKLTSRGRESMSSSSETTALSGQAVHASSIGLPCLLPSSRHAGVTWVEDQKLSFVSYKLVNLHYSDC</sequence>
<evidence type="ECO:0000313" key="2">
    <source>
        <dbReference type="EMBL" id="KAF2580401.1"/>
    </source>
</evidence>
<name>A0A3N6R9J1_BRACR</name>
<dbReference type="EMBL" id="QGKW02001660">
    <property type="protein sequence ID" value="KAF2580401.1"/>
    <property type="molecule type" value="Genomic_DNA"/>
</dbReference>
<accession>A0A3N6R9J1</accession>
<evidence type="ECO:0000256" key="1">
    <source>
        <dbReference type="SAM" id="MobiDB-lite"/>
    </source>
</evidence>